<dbReference type="RefSeq" id="WP_229795591.1">
    <property type="nucleotide sequence ID" value="NZ_BMPW01000027.1"/>
</dbReference>
<dbReference type="EMBL" id="JACHXF010000026">
    <property type="protein sequence ID" value="MBB3100569.1"/>
    <property type="molecule type" value="Genomic_DNA"/>
</dbReference>
<name>A0A7W5FJA4_9ACTN</name>
<dbReference type="GO" id="GO:0003677">
    <property type="term" value="F:DNA binding"/>
    <property type="evidence" value="ECO:0007669"/>
    <property type="project" value="UniProtKB-KW"/>
</dbReference>
<protein>
    <submittedName>
        <fullName evidence="1">Putative DNA-binding transcriptional regulator AlpA</fullName>
    </submittedName>
</protein>
<keyword evidence="2" id="KW-1185">Reference proteome</keyword>
<comment type="caution">
    <text evidence="1">The sequence shown here is derived from an EMBL/GenBank/DDBJ whole genome shotgun (WGS) entry which is preliminary data.</text>
</comment>
<accession>A0A7W5FJA4</accession>
<evidence type="ECO:0000313" key="2">
    <source>
        <dbReference type="Proteomes" id="UP000590749"/>
    </source>
</evidence>
<dbReference type="Proteomes" id="UP000590749">
    <property type="component" value="Unassembled WGS sequence"/>
</dbReference>
<keyword evidence="1" id="KW-0238">DNA-binding</keyword>
<sequence>MESSTFRLMGVHEIRVRIGDLSRQQAYLLVNRPDFPQPVAVLAQGKVWLVDEVEAWLTTQQSSEEGDLRPP</sequence>
<proteinExistence type="predicted"/>
<gene>
    <name evidence="1" type="ORF">FHR83_008294</name>
</gene>
<organism evidence="1 2">
    <name type="scientific">Actinoplanes campanulatus</name>
    <dbReference type="NCBI Taxonomy" id="113559"/>
    <lineage>
        <taxon>Bacteria</taxon>
        <taxon>Bacillati</taxon>
        <taxon>Actinomycetota</taxon>
        <taxon>Actinomycetes</taxon>
        <taxon>Micromonosporales</taxon>
        <taxon>Micromonosporaceae</taxon>
        <taxon>Actinoplanes</taxon>
    </lineage>
</organism>
<dbReference type="AlphaFoldDB" id="A0A7W5FJA4"/>
<reference evidence="1 2" key="1">
    <citation type="submission" date="2020-08" db="EMBL/GenBank/DDBJ databases">
        <title>Genomic Encyclopedia of Type Strains, Phase III (KMG-III): the genomes of soil and plant-associated and newly described type strains.</title>
        <authorList>
            <person name="Whitman W."/>
        </authorList>
    </citation>
    <scope>NUCLEOTIDE SEQUENCE [LARGE SCALE GENOMIC DNA]</scope>
    <source>
        <strain evidence="1 2">CECT 3287</strain>
    </source>
</reference>
<evidence type="ECO:0000313" key="1">
    <source>
        <dbReference type="EMBL" id="MBB3100569.1"/>
    </source>
</evidence>